<dbReference type="EMBL" id="JAFBEE010000019">
    <property type="protein sequence ID" value="MBM7615852.1"/>
    <property type="molecule type" value="Genomic_DNA"/>
</dbReference>
<keyword evidence="4" id="KW-1185">Reference proteome</keyword>
<dbReference type="Proteomes" id="UP001314796">
    <property type="component" value="Unassembled WGS sequence"/>
</dbReference>
<accession>A0ABS2NSL3</accession>
<feature type="region of interest" description="Disordered" evidence="2">
    <location>
        <begin position="1"/>
        <end position="21"/>
    </location>
</feature>
<gene>
    <name evidence="3" type="ORF">JOC73_002426</name>
</gene>
<organism evidence="3 4">
    <name type="scientific">Alkaliphilus hydrothermalis</name>
    <dbReference type="NCBI Taxonomy" id="1482730"/>
    <lineage>
        <taxon>Bacteria</taxon>
        <taxon>Bacillati</taxon>
        <taxon>Bacillota</taxon>
        <taxon>Clostridia</taxon>
        <taxon>Peptostreptococcales</taxon>
        <taxon>Natronincolaceae</taxon>
        <taxon>Alkaliphilus</taxon>
    </lineage>
</organism>
<feature type="compositionally biased region" description="Basic and acidic residues" evidence="2">
    <location>
        <begin position="78"/>
        <end position="92"/>
    </location>
</feature>
<dbReference type="NCBIfam" id="TIGR02877">
    <property type="entry name" value="spore_yhbH"/>
    <property type="match status" value="1"/>
</dbReference>
<dbReference type="PANTHER" id="PTHR30510:SF2">
    <property type="entry name" value="UPF0229 PROTEIN YEAH"/>
    <property type="match status" value="1"/>
</dbReference>
<dbReference type="InterPro" id="IPR036465">
    <property type="entry name" value="vWFA_dom_sf"/>
</dbReference>
<dbReference type="SUPFAM" id="SSF53300">
    <property type="entry name" value="vWA-like"/>
    <property type="match status" value="1"/>
</dbReference>
<dbReference type="PANTHER" id="PTHR30510">
    <property type="entry name" value="UPF0229 PROTEIN YEAH"/>
    <property type="match status" value="1"/>
</dbReference>
<proteinExistence type="inferred from homology"/>
<name>A0ABS2NSL3_9FIRM</name>
<dbReference type="CDD" id="cd00198">
    <property type="entry name" value="vWFA"/>
    <property type="match status" value="1"/>
</dbReference>
<reference evidence="3 4" key="1">
    <citation type="submission" date="2021-01" db="EMBL/GenBank/DDBJ databases">
        <title>Genomic Encyclopedia of Type Strains, Phase IV (KMG-IV): sequencing the most valuable type-strain genomes for metagenomic binning, comparative biology and taxonomic classification.</title>
        <authorList>
            <person name="Goeker M."/>
        </authorList>
    </citation>
    <scope>NUCLEOTIDE SEQUENCE [LARGE SCALE GENOMIC DNA]</scope>
    <source>
        <strain evidence="3 4">DSM 25890</strain>
    </source>
</reference>
<dbReference type="RefSeq" id="WP_204403515.1">
    <property type="nucleotide sequence ID" value="NZ_JAFBEE010000019.1"/>
</dbReference>
<dbReference type="HAMAP" id="MF_01232">
    <property type="entry name" value="UPF0229"/>
    <property type="match status" value="1"/>
</dbReference>
<dbReference type="InterPro" id="IPR006698">
    <property type="entry name" value="UPF0229"/>
</dbReference>
<dbReference type="Pfam" id="PF04285">
    <property type="entry name" value="DUF444"/>
    <property type="match status" value="1"/>
</dbReference>
<dbReference type="Gene3D" id="3.40.50.410">
    <property type="entry name" value="von Willebrand factor, type A domain"/>
    <property type="match status" value="1"/>
</dbReference>
<feature type="compositionally biased region" description="Low complexity" evidence="2">
    <location>
        <begin position="93"/>
        <end position="103"/>
    </location>
</feature>
<dbReference type="InterPro" id="IPR014230">
    <property type="entry name" value="Spore_YhbH"/>
</dbReference>
<evidence type="ECO:0000313" key="3">
    <source>
        <dbReference type="EMBL" id="MBM7615852.1"/>
    </source>
</evidence>
<evidence type="ECO:0000256" key="2">
    <source>
        <dbReference type="SAM" id="MobiDB-lite"/>
    </source>
</evidence>
<feature type="region of interest" description="Disordered" evidence="2">
    <location>
        <begin position="70"/>
        <end position="108"/>
    </location>
</feature>
<evidence type="ECO:0000313" key="4">
    <source>
        <dbReference type="Proteomes" id="UP001314796"/>
    </source>
</evidence>
<protein>
    <recommendedName>
        <fullName evidence="1">UPF0229 protein JOC73_002426</fullName>
    </recommendedName>
</protein>
<comment type="similarity">
    <text evidence="1">Belongs to the UPF0229 family.</text>
</comment>
<comment type="caution">
    <text evidence="3">The sequence shown here is derived from an EMBL/GenBank/DDBJ whole genome shotgun (WGS) entry which is preliminary data.</text>
</comment>
<evidence type="ECO:0000256" key="1">
    <source>
        <dbReference type="HAMAP-Rule" id="MF_01232"/>
    </source>
</evidence>
<sequence length="390" mass="45390">MAIFREYDNRGRDRAAEDRRRHRQLVEDSIKRNITDIIAEESIIGENKNKKIKIPIKGIKEYQFVYGKNKPGVGSGDGSEKRGDKISQEDMKGQQGQGKDQPGNAEGDDVYETEVTLEELINYLFDDLDLPFLERKKFNEIESEKNYKKLGYQRKGIKPRLAKKRSVIEKIKRKKAYQRGDHEDVEEKRFPFKEDDLRYYRLRQDVKKETNAVVLCIMDTSGSMNITKKYLARSFYFLLYQFVKAKYLNVEVAFIAHSTVAKEVSEDEFFHKVESGGTYISSGYEKALEIIEKRYNPSVWNVYAFHCSDGDNWSEDNTKAVKLAQELCRNCNLFGYGEIQTGYYRPVSKIRSEYISKIKEGNFAIVTMTRKEDIVPALKKLLDKERGPVE</sequence>